<keyword evidence="5" id="KW-1185">Reference proteome</keyword>
<dbReference type="NCBIfam" id="TIGR00749">
    <property type="entry name" value="glk"/>
    <property type="match status" value="1"/>
</dbReference>
<evidence type="ECO:0000313" key="4">
    <source>
        <dbReference type="EMBL" id="MBA6413508.1"/>
    </source>
</evidence>
<proteinExistence type="inferred from homology"/>
<dbReference type="InterPro" id="IPR050201">
    <property type="entry name" value="Bacterial_glucokinase"/>
</dbReference>
<keyword evidence="1 4" id="KW-0808">Transferase</keyword>
<dbReference type="Pfam" id="PF02685">
    <property type="entry name" value="Glucokinase"/>
    <property type="match status" value="1"/>
</dbReference>
<dbReference type="PANTHER" id="PTHR47690:SF1">
    <property type="entry name" value="GLUCOKINASE"/>
    <property type="match status" value="1"/>
</dbReference>
<dbReference type="GO" id="GO:0005829">
    <property type="term" value="C:cytosol"/>
    <property type="evidence" value="ECO:0007669"/>
    <property type="project" value="TreeGrafter"/>
</dbReference>
<name>A0A7W2YKL9_9GAMM</name>
<dbReference type="Gene3D" id="3.30.420.40">
    <property type="match status" value="1"/>
</dbReference>
<organism evidence="4 5">
    <name type="scientific">Sediminihaliea albiluteola</name>
    <dbReference type="NCBI Taxonomy" id="2758564"/>
    <lineage>
        <taxon>Bacteria</taxon>
        <taxon>Pseudomonadati</taxon>
        <taxon>Pseudomonadota</taxon>
        <taxon>Gammaproteobacteria</taxon>
        <taxon>Cellvibrionales</taxon>
        <taxon>Halieaceae</taxon>
        <taxon>Sediminihaliea</taxon>
    </lineage>
</organism>
<dbReference type="SUPFAM" id="SSF53067">
    <property type="entry name" value="Actin-like ATPase domain"/>
    <property type="match status" value="1"/>
</dbReference>
<sequence length="314" mass="33818">MADVGGTNTRLALFEPSDQSLRHVARYHNRDFSHFEDLISKWLSQLDETPPDSACFAIAAPPGGDRISMTNMDWSFSCRELTQSFGFQHVRWINDFQSNAYALPHLSHSERLVLQPGQGPAQGESLQLAVIGPGTGLGGAILRSQGGEHLACAGEPGHMALSPANEEELELFKLLLTKHDNIYAELLLSGPGLERLYHTLAQLRGQTIEADSAIEISQRAMAASDPLCQASLNTFCALLGSICGDFVLATGSYDGLYLAGGIVPKILPFLQQSPFRARFAAKGAMQAQLLDTAIYAITAEYPGLIGAAHAPMLP</sequence>
<reference evidence="4 5" key="1">
    <citation type="submission" date="2020-07" db="EMBL/GenBank/DDBJ databases">
        <title>Halieaceae bacterium, F7430, whole genome shotgun sequencing project.</title>
        <authorList>
            <person name="Jiang S."/>
            <person name="Liu Z.W."/>
            <person name="Du Z.J."/>
        </authorList>
    </citation>
    <scope>NUCLEOTIDE SEQUENCE [LARGE SCALE GENOMIC DNA]</scope>
    <source>
        <strain evidence="4 5">F7430</strain>
    </source>
</reference>
<comment type="caution">
    <text evidence="4">The sequence shown here is derived from an EMBL/GenBank/DDBJ whole genome shotgun (WGS) entry which is preliminary data.</text>
</comment>
<dbReference type="PANTHER" id="PTHR47690">
    <property type="entry name" value="GLUCOKINASE"/>
    <property type="match status" value="1"/>
</dbReference>
<dbReference type="GO" id="GO:0004340">
    <property type="term" value="F:glucokinase activity"/>
    <property type="evidence" value="ECO:0007669"/>
    <property type="project" value="UniProtKB-EC"/>
</dbReference>
<dbReference type="GO" id="GO:0005524">
    <property type="term" value="F:ATP binding"/>
    <property type="evidence" value="ECO:0007669"/>
    <property type="project" value="InterPro"/>
</dbReference>
<evidence type="ECO:0000256" key="3">
    <source>
        <dbReference type="RuleBase" id="RU004046"/>
    </source>
</evidence>
<dbReference type="CDD" id="cd24008">
    <property type="entry name" value="ASKHA_NBD_GLK"/>
    <property type="match status" value="1"/>
</dbReference>
<dbReference type="InterPro" id="IPR003836">
    <property type="entry name" value="Glucokinase"/>
</dbReference>
<comment type="similarity">
    <text evidence="3">Belongs to the bacterial glucokinase family.</text>
</comment>
<dbReference type="Gene3D" id="3.40.367.20">
    <property type="match status" value="1"/>
</dbReference>
<keyword evidence="2 4" id="KW-0418">Kinase</keyword>
<dbReference type="Proteomes" id="UP000539350">
    <property type="component" value="Unassembled WGS sequence"/>
</dbReference>
<protein>
    <submittedName>
        <fullName evidence="4">Glucokinase</fullName>
        <ecNumber evidence="4">2.7.1.2</ecNumber>
    </submittedName>
</protein>
<dbReference type="InterPro" id="IPR043129">
    <property type="entry name" value="ATPase_NBD"/>
</dbReference>
<evidence type="ECO:0000256" key="2">
    <source>
        <dbReference type="ARBA" id="ARBA00022777"/>
    </source>
</evidence>
<dbReference type="EC" id="2.7.1.2" evidence="4"/>
<gene>
    <name evidence="4" type="primary">glk</name>
    <name evidence="4" type="ORF">H2508_10345</name>
</gene>
<dbReference type="AlphaFoldDB" id="A0A7W2YKL9"/>
<accession>A0A7W2YKL9</accession>
<dbReference type="RefSeq" id="WP_182172852.1">
    <property type="nucleotide sequence ID" value="NZ_JACFXU010000014.1"/>
</dbReference>
<evidence type="ECO:0000313" key="5">
    <source>
        <dbReference type="Proteomes" id="UP000539350"/>
    </source>
</evidence>
<dbReference type="GO" id="GO:0006096">
    <property type="term" value="P:glycolytic process"/>
    <property type="evidence" value="ECO:0007669"/>
    <property type="project" value="InterPro"/>
</dbReference>
<dbReference type="GO" id="GO:0005536">
    <property type="term" value="F:D-glucose binding"/>
    <property type="evidence" value="ECO:0007669"/>
    <property type="project" value="InterPro"/>
</dbReference>
<dbReference type="EMBL" id="JACFXU010000014">
    <property type="protein sequence ID" value="MBA6413508.1"/>
    <property type="molecule type" value="Genomic_DNA"/>
</dbReference>
<evidence type="ECO:0000256" key="1">
    <source>
        <dbReference type="ARBA" id="ARBA00022679"/>
    </source>
</evidence>